<dbReference type="EMBL" id="HBGE01041786">
    <property type="protein sequence ID" value="CAD9137424.1"/>
    <property type="molecule type" value="Transcribed_RNA"/>
</dbReference>
<sequence>MGVEAREQFKGDSGMEDSPLSRADHPLVKYAEAFTHYFDVIAERRSVVYHLRELAKASVLAKFLMEASVNLEDQWFDMADGVDTVGEADLVDDVPQLWNKRCYAQLRVQDGGMIDMEASLGVSTHGVYGGVQFGLDRFEVGAGAVAVSGVSTRVAPLSTARYIDQPHLVPFKGTGRAAARGVDLNLDQFNLSEAAQAAPAESVGSWGPSAVVGSAFWKQLGPDASSVFASEDAKLLRALFNPHLSDRRDEGEVFIPPDTSREYVERLSGLLEEEGTIREQRQELFLSDAFSMQKPGPLFPTSWAQSFEITKGQEPEEPCQTGLLHPRPDYMGEVQRFKQVLVSTVPSFDKRTEDGARFRVYEVGSLQVRTIQQHGGEEVIRAFFSTHALQETPAQDEDWSTSENNLVVRVTQYVETLEPAATKAVATERVRRPAPSQLRFYVVLETELGDSIVMEKRRDQAASWRENPAGLEARSSLARVTRSVDTSGSGITLKHFKGEIGAGDASQRSSESQRYAEEVYKLALAAWERSWSELSEPQAQAVKALGVSSAAEWFEGKAQVFGTRWQDLSRPQQEAVEALGFDEEAWAEMVAWSRERGDAAGQWRRSGPAPRGPALAS</sequence>
<name>A0A7S1MPA9_ALECA</name>
<evidence type="ECO:0000313" key="2">
    <source>
        <dbReference type="EMBL" id="CAD9137424.1"/>
    </source>
</evidence>
<accession>A0A7S1MPA9</accession>
<feature type="compositionally biased region" description="Basic and acidic residues" evidence="1">
    <location>
        <begin position="1"/>
        <end position="10"/>
    </location>
</feature>
<proteinExistence type="predicted"/>
<organism evidence="2">
    <name type="scientific">Alexandrium catenella</name>
    <name type="common">Red tide dinoflagellate</name>
    <name type="synonym">Gonyaulax catenella</name>
    <dbReference type="NCBI Taxonomy" id="2925"/>
    <lineage>
        <taxon>Eukaryota</taxon>
        <taxon>Sar</taxon>
        <taxon>Alveolata</taxon>
        <taxon>Dinophyceae</taxon>
        <taxon>Gonyaulacales</taxon>
        <taxon>Pyrocystaceae</taxon>
        <taxon>Alexandrium</taxon>
    </lineage>
</organism>
<reference evidence="2" key="1">
    <citation type="submission" date="2021-01" db="EMBL/GenBank/DDBJ databases">
        <authorList>
            <person name="Corre E."/>
            <person name="Pelletier E."/>
            <person name="Niang G."/>
            <person name="Scheremetjew M."/>
            <person name="Finn R."/>
            <person name="Kale V."/>
            <person name="Holt S."/>
            <person name="Cochrane G."/>
            <person name="Meng A."/>
            <person name="Brown T."/>
            <person name="Cohen L."/>
        </authorList>
    </citation>
    <scope>NUCLEOTIDE SEQUENCE</scope>
    <source>
        <strain evidence="2">OF101</strain>
    </source>
</reference>
<protein>
    <submittedName>
        <fullName evidence="2">Uncharacterized protein</fullName>
    </submittedName>
</protein>
<evidence type="ECO:0000256" key="1">
    <source>
        <dbReference type="SAM" id="MobiDB-lite"/>
    </source>
</evidence>
<feature type="region of interest" description="Disordered" evidence="1">
    <location>
        <begin position="1"/>
        <end position="20"/>
    </location>
</feature>
<dbReference type="AlphaFoldDB" id="A0A7S1MPA9"/>
<gene>
    <name evidence="2" type="ORF">ACAT0790_LOCUS25232</name>
</gene>
<feature type="region of interest" description="Disordered" evidence="1">
    <location>
        <begin position="597"/>
        <end position="617"/>
    </location>
</feature>